<organism evidence="1 2">
    <name type="scientific">Armillaria tabescens</name>
    <name type="common">Ringless honey mushroom</name>
    <name type="synonym">Agaricus tabescens</name>
    <dbReference type="NCBI Taxonomy" id="1929756"/>
    <lineage>
        <taxon>Eukaryota</taxon>
        <taxon>Fungi</taxon>
        <taxon>Dikarya</taxon>
        <taxon>Basidiomycota</taxon>
        <taxon>Agaricomycotina</taxon>
        <taxon>Agaricomycetes</taxon>
        <taxon>Agaricomycetidae</taxon>
        <taxon>Agaricales</taxon>
        <taxon>Marasmiineae</taxon>
        <taxon>Physalacriaceae</taxon>
        <taxon>Desarmillaria</taxon>
    </lineage>
</organism>
<dbReference type="EMBL" id="JAUEPS010000001">
    <property type="protein sequence ID" value="KAK0470151.1"/>
    <property type="molecule type" value="Genomic_DNA"/>
</dbReference>
<accession>A0AA39NQX3</accession>
<keyword evidence="2" id="KW-1185">Reference proteome</keyword>
<sequence length="217" mass="25157">MSRLPKMHGAFAETCHFLMINSDRATSILKYWSRGEIENYTSRDVYSFSPCAAILKHSPSDVQNPACLEIETHNYPDRSNCSSPPFTAHDRFIINRRLIPTFMLEIFLDPLVALMTVADSIYSDSRFLDHSIAPVVFKDCRVFKYYTERALLKHFSILLDAVFYVPGVVPSSSAEMPDRRIKLTTMTFLRDNYLRFAKIVRDNHEGDPKTPRWMFML</sequence>
<comment type="caution">
    <text evidence="1">The sequence shown here is derived from an EMBL/GenBank/DDBJ whole genome shotgun (WGS) entry which is preliminary data.</text>
</comment>
<gene>
    <name evidence="1" type="ORF">EV420DRAFT_1742579</name>
</gene>
<dbReference type="GeneID" id="85363598"/>
<dbReference type="Proteomes" id="UP001175211">
    <property type="component" value="Unassembled WGS sequence"/>
</dbReference>
<evidence type="ECO:0000313" key="1">
    <source>
        <dbReference type="EMBL" id="KAK0470151.1"/>
    </source>
</evidence>
<name>A0AA39NQX3_ARMTA</name>
<dbReference type="AlphaFoldDB" id="A0AA39NQX3"/>
<evidence type="ECO:0000313" key="2">
    <source>
        <dbReference type="Proteomes" id="UP001175211"/>
    </source>
</evidence>
<protein>
    <submittedName>
        <fullName evidence="1">Uncharacterized protein</fullName>
    </submittedName>
</protein>
<dbReference type="RefSeq" id="XP_060339944.1">
    <property type="nucleotide sequence ID" value="XM_060480050.1"/>
</dbReference>
<proteinExistence type="predicted"/>
<reference evidence="1" key="1">
    <citation type="submission" date="2023-06" db="EMBL/GenBank/DDBJ databases">
        <authorList>
            <consortium name="Lawrence Berkeley National Laboratory"/>
            <person name="Ahrendt S."/>
            <person name="Sahu N."/>
            <person name="Indic B."/>
            <person name="Wong-Bajracharya J."/>
            <person name="Merenyi Z."/>
            <person name="Ke H.-M."/>
            <person name="Monk M."/>
            <person name="Kocsube S."/>
            <person name="Drula E."/>
            <person name="Lipzen A."/>
            <person name="Balint B."/>
            <person name="Henrissat B."/>
            <person name="Andreopoulos B."/>
            <person name="Martin F.M."/>
            <person name="Harder C.B."/>
            <person name="Rigling D."/>
            <person name="Ford K.L."/>
            <person name="Foster G.D."/>
            <person name="Pangilinan J."/>
            <person name="Papanicolaou A."/>
            <person name="Barry K."/>
            <person name="LaButti K."/>
            <person name="Viragh M."/>
            <person name="Koriabine M."/>
            <person name="Yan M."/>
            <person name="Riley R."/>
            <person name="Champramary S."/>
            <person name="Plett K.L."/>
            <person name="Tsai I.J."/>
            <person name="Slot J."/>
            <person name="Sipos G."/>
            <person name="Plett J."/>
            <person name="Nagy L.G."/>
            <person name="Grigoriev I.V."/>
        </authorList>
    </citation>
    <scope>NUCLEOTIDE SEQUENCE</scope>
    <source>
        <strain evidence="1">CCBAS 213</strain>
    </source>
</reference>